<evidence type="ECO:0000256" key="7">
    <source>
        <dbReference type="HAMAP-Rule" id="MF_00227"/>
    </source>
</evidence>
<dbReference type="Gene3D" id="3.30.230.10">
    <property type="match status" value="1"/>
</dbReference>
<evidence type="ECO:0000256" key="8">
    <source>
        <dbReference type="NCBIfam" id="TIGR00188"/>
    </source>
</evidence>
<dbReference type="NCBIfam" id="TIGR00188">
    <property type="entry name" value="rnpA"/>
    <property type="match status" value="1"/>
</dbReference>
<comment type="similarity">
    <text evidence="7">Belongs to the RnpA family.</text>
</comment>
<dbReference type="EMBL" id="JBHTLY010000011">
    <property type="protein sequence ID" value="MFD1203350.1"/>
    <property type="molecule type" value="Genomic_DNA"/>
</dbReference>
<gene>
    <name evidence="7 9" type="primary">rnpA</name>
    <name evidence="9" type="ORF">ACFQ3U_15745</name>
</gene>
<accession>A0ABW3TSI8</accession>
<sequence length="117" mass="13091">MPAWHHRVTRGDDYRRVVRTGDRVGGAYCITYAVPRAVDGPEPQPVRFGYIVSKAVGNAVTRNLVRRRLKSISDELIAEGLGDLDVVFRALPKAAQADFTELRSETRRAIGRVRSRS</sequence>
<evidence type="ECO:0000256" key="1">
    <source>
        <dbReference type="ARBA" id="ARBA00002663"/>
    </source>
</evidence>
<dbReference type="PANTHER" id="PTHR33992">
    <property type="entry name" value="RIBONUCLEASE P PROTEIN COMPONENT"/>
    <property type="match status" value="1"/>
</dbReference>
<evidence type="ECO:0000313" key="9">
    <source>
        <dbReference type="EMBL" id="MFD1203350.1"/>
    </source>
</evidence>
<dbReference type="Proteomes" id="UP001597181">
    <property type="component" value="Unassembled WGS sequence"/>
</dbReference>
<reference evidence="10" key="1">
    <citation type="journal article" date="2019" name="Int. J. Syst. Evol. Microbiol.">
        <title>The Global Catalogue of Microorganisms (GCM) 10K type strain sequencing project: providing services to taxonomists for standard genome sequencing and annotation.</title>
        <authorList>
            <consortium name="The Broad Institute Genomics Platform"/>
            <consortium name="The Broad Institute Genome Sequencing Center for Infectious Disease"/>
            <person name="Wu L."/>
            <person name="Ma J."/>
        </authorList>
    </citation>
    <scope>NUCLEOTIDE SEQUENCE [LARGE SCALE GENOMIC DNA]</scope>
    <source>
        <strain evidence="10">CCUG 50213</strain>
    </source>
</reference>
<evidence type="ECO:0000256" key="3">
    <source>
        <dbReference type="ARBA" id="ARBA00022722"/>
    </source>
</evidence>
<dbReference type="GO" id="GO:0004526">
    <property type="term" value="F:ribonuclease P activity"/>
    <property type="evidence" value="ECO:0007669"/>
    <property type="project" value="UniProtKB-EC"/>
</dbReference>
<organism evidence="9 10">
    <name type="scientific">Leucobacter albus</name>
    <dbReference type="NCBI Taxonomy" id="272210"/>
    <lineage>
        <taxon>Bacteria</taxon>
        <taxon>Bacillati</taxon>
        <taxon>Actinomycetota</taxon>
        <taxon>Actinomycetes</taxon>
        <taxon>Micrococcales</taxon>
        <taxon>Microbacteriaceae</taxon>
        <taxon>Leucobacter</taxon>
    </lineage>
</organism>
<dbReference type="HAMAP" id="MF_00227">
    <property type="entry name" value="RNase_P"/>
    <property type="match status" value="1"/>
</dbReference>
<evidence type="ECO:0000256" key="5">
    <source>
        <dbReference type="ARBA" id="ARBA00022801"/>
    </source>
</evidence>
<dbReference type="SUPFAM" id="SSF54211">
    <property type="entry name" value="Ribosomal protein S5 domain 2-like"/>
    <property type="match status" value="1"/>
</dbReference>
<comment type="catalytic activity">
    <reaction evidence="7">
        <text>Endonucleolytic cleavage of RNA, removing 5'-extranucleotides from tRNA precursor.</text>
        <dbReference type="EC" id="3.1.26.5"/>
    </reaction>
</comment>
<dbReference type="RefSeq" id="WP_343960398.1">
    <property type="nucleotide sequence ID" value="NZ_BAAAKZ010000007.1"/>
</dbReference>
<protein>
    <recommendedName>
        <fullName evidence="7 8">Ribonuclease P protein component</fullName>
        <shortName evidence="7">RNase P protein</shortName>
        <shortName evidence="7">RNaseP protein</shortName>
        <ecNumber evidence="7 8">3.1.26.5</ecNumber>
    </recommendedName>
    <alternativeName>
        <fullName evidence="7">Protein C5</fullName>
    </alternativeName>
</protein>
<keyword evidence="6 7" id="KW-0694">RNA-binding</keyword>
<dbReference type="PANTHER" id="PTHR33992:SF1">
    <property type="entry name" value="RIBONUCLEASE P PROTEIN COMPONENT"/>
    <property type="match status" value="1"/>
</dbReference>
<comment type="subunit">
    <text evidence="7">Consists of a catalytic RNA component (M1 or rnpB) and a protein subunit.</text>
</comment>
<keyword evidence="3 7" id="KW-0540">Nuclease</keyword>
<keyword evidence="10" id="KW-1185">Reference proteome</keyword>
<evidence type="ECO:0000256" key="4">
    <source>
        <dbReference type="ARBA" id="ARBA00022759"/>
    </source>
</evidence>
<dbReference type="InterPro" id="IPR020539">
    <property type="entry name" value="RNase_P_CS"/>
</dbReference>
<dbReference type="InterPro" id="IPR020568">
    <property type="entry name" value="Ribosomal_Su5_D2-typ_SF"/>
</dbReference>
<evidence type="ECO:0000313" key="10">
    <source>
        <dbReference type="Proteomes" id="UP001597181"/>
    </source>
</evidence>
<dbReference type="InterPro" id="IPR000100">
    <property type="entry name" value="RNase_P"/>
</dbReference>
<dbReference type="Pfam" id="PF00825">
    <property type="entry name" value="Ribonuclease_P"/>
    <property type="match status" value="1"/>
</dbReference>
<dbReference type="PROSITE" id="PS00648">
    <property type="entry name" value="RIBONUCLEASE_P"/>
    <property type="match status" value="1"/>
</dbReference>
<keyword evidence="5 7" id="KW-0378">Hydrolase</keyword>
<evidence type="ECO:0000256" key="2">
    <source>
        <dbReference type="ARBA" id="ARBA00022694"/>
    </source>
</evidence>
<evidence type="ECO:0000256" key="6">
    <source>
        <dbReference type="ARBA" id="ARBA00022884"/>
    </source>
</evidence>
<keyword evidence="2 7" id="KW-0819">tRNA processing</keyword>
<name>A0ABW3TSI8_9MICO</name>
<dbReference type="InterPro" id="IPR014721">
    <property type="entry name" value="Ribsml_uS5_D2-typ_fold_subgr"/>
</dbReference>
<dbReference type="EC" id="3.1.26.5" evidence="7 8"/>
<comment type="function">
    <text evidence="1 7">RNaseP catalyzes the removal of the 5'-leader sequence from pre-tRNA to produce the mature 5'-terminus. It can also cleave other RNA substrates such as 4.5S RNA. The protein component plays an auxiliary but essential role in vivo by binding to the 5'-leader sequence and broadening the substrate specificity of the ribozyme.</text>
</comment>
<keyword evidence="4 7" id="KW-0255">Endonuclease</keyword>
<comment type="caution">
    <text evidence="9">The sequence shown here is derived from an EMBL/GenBank/DDBJ whole genome shotgun (WGS) entry which is preliminary data.</text>
</comment>
<proteinExistence type="inferred from homology"/>